<dbReference type="EMBL" id="JAINZW010000003">
    <property type="protein sequence ID" value="MBZ4039429.1"/>
    <property type="molecule type" value="Genomic_DNA"/>
</dbReference>
<evidence type="ECO:0000256" key="1">
    <source>
        <dbReference type="ARBA" id="ARBA00022553"/>
    </source>
</evidence>
<accession>A0ABS7T6C4</accession>
<proteinExistence type="predicted"/>
<gene>
    <name evidence="4" type="ORF">K6753_07765</name>
</gene>
<organism evidence="4 5">
    <name type="scientific">Novilysobacter selenitireducens</name>
    <dbReference type="NCBI Taxonomy" id="2872639"/>
    <lineage>
        <taxon>Bacteria</taxon>
        <taxon>Pseudomonadati</taxon>
        <taxon>Pseudomonadota</taxon>
        <taxon>Gammaproteobacteria</taxon>
        <taxon>Lysobacterales</taxon>
        <taxon>Lysobacteraceae</taxon>
        <taxon>Novilysobacter</taxon>
    </lineage>
</organism>
<protein>
    <submittedName>
        <fullName evidence="4">Response regulator</fullName>
    </submittedName>
</protein>
<dbReference type="InterPro" id="IPR050595">
    <property type="entry name" value="Bact_response_regulator"/>
</dbReference>
<feature type="domain" description="Response regulatory" evidence="3">
    <location>
        <begin position="1"/>
        <end position="108"/>
    </location>
</feature>
<dbReference type="Pfam" id="PF00072">
    <property type="entry name" value="Response_reg"/>
    <property type="match status" value="1"/>
</dbReference>
<dbReference type="Gene3D" id="3.40.50.2300">
    <property type="match status" value="1"/>
</dbReference>
<dbReference type="InterPro" id="IPR011006">
    <property type="entry name" value="CheY-like_superfamily"/>
</dbReference>
<dbReference type="PANTHER" id="PTHR44591">
    <property type="entry name" value="STRESS RESPONSE REGULATOR PROTEIN 1"/>
    <property type="match status" value="1"/>
</dbReference>
<dbReference type="InterPro" id="IPR001789">
    <property type="entry name" value="Sig_transdc_resp-reg_receiver"/>
</dbReference>
<name>A0ABS7T6C4_9GAMM</name>
<sequence>MRRAVTRMLTTAGYEVRSFASAEALLDELAGEALWRASSCMVCDVRLPGVSGFELHRRVAERGPLPPWIFITAFDNPAVRDQAQRAMATYLAKPFEGRALLALIARAVE</sequence>
<dbReference type="SUPFAM" id="SSF52172">
    <property type="entry name" value="CheY-like"/>
    <property type="match status" value="1"/>
</dbReference>
<evidence type="ECO:0000313" key="5">
    <source>
        <dbReference type="Proteomes" id="UP001430954"/>
    </source>
</evidence>
<keyword evidence="1 2" id="KW-0597">Phosphoprotein</keyword>
<dbReference type="PROSITE" id="PS50110">
    <property type="entry name" value="RESPONSE_REGULATORY"/>
    <property type="match status" value="1"/>
</dbReference>
<comment type="caution">
    <text evidence="4">The sequence shown here is derived from an EMBL/GenBank/DDBJ whole genome shotgun (WGS) entry which is preliminary data.</text>
</comment>
<evidence type="ECO:0000256" key="2">
    <source>
        <dbReference type="PROSITE-ProRule" id="PRU00169"/>
    </source>
</evidence>
<evidence type="ECO:0000313" key="4">
    <source>
        <dbReference type="EMBL" id="MBZ4039429.1"/>
    </source>
</evidence>
<dbReference type="SMART" id="SM00448">
    <property type="entry name" value="REC"/>
    <property type="match status" value="1"/>
</dbReference>
<dbReference type="PANTHER" id="PTHR44591:SF25">
    <property type="entry name" value="CHEMOTAXIS TWO-COMPONENT RESPONSE REGULATOR"/>
    <property type="match status" value="1"/>
</dbReference>
<feature type="modified residue" description="4-aspartylphosphate" evidence="2">
    <location>
        <position position="44"/>
    </location>
</feature>
<dbReference type="Proteomes" id="UP001430954">
    <property type="component" value="Unassembled WGS sequence"/>
</dbReference>
<reference evidence="4 5" key="1">
    <citation type="submission" date="2021-09" db="EMBL/GenBank/DDBJ databases">
        <title>Lysobacter sp. 13A isolated from the river sediment.</title>
        <authorList>
            <person name="Liu H."/>
            <person name="Li S."/>
            <person name="Mao S."/>
        </authorList>
    </citation>
    <scope>NUCLEOTIDE SEQUENCE [LARGE SCALE GENOMIC DNA]</scope>
    <source>
        <strain evidence="4 5">13A</strain>
    </source>
</reference>
<keyword evidence="5" id="KW-1185">Reference proteome</keyword>
<evidence type="ECO:0000259" key="3">
    <source>
        <dbReference type="PROSITE" id="PS50110"/>
    </source>
</evidence>